<proteinExistence type="predicted"/>
<evidence type="ECO:0000256" key="1">
    <source>
        <dbReference type="ARBA" id="ARBA00022553"/>
    </source>
</evidence>
<dbReference type="NCBIfam" id="NF006623">
    <property type="entry name" value="PRK09191.1"/>
    <property type="match status" value="1"/>
</dbReference>
<dbReference type="Pfam" id="PF22029">
    <property type="entry name" value="PhyR_sigma2"/>
    <property type="match status" value="1"/>
</dbReference>
<dbReference type="SUPFAM" id="SSF88659">
    <property type="entry name" value="Sigma3 and sigma4 domains of RNA polymerase sigma factors"/>
    <property type="match status" value="1"/>
</dbReference>
<accession>A0A512DRK8</accession>
<dbReference type="Pfam" id="PF08281">
    <property type="entry name" value="Sigma70_r4_2"/>
    <property type="match status" value="1"/>
</dbReference>
<organism evidence="4 5">
    <name type="scientific">Skermanella aerolata</name>
    <dbReference type="NCBI Taxonomy" id="393310"/>
    <lineage>
        <taxon>Bacteria</taxon>
        <taxon>Pseudomonadati</taxon>
        <taxon>Pseudomonadota</taxon>
        <taxon>Alphaproteobacteria</taxon>
        <taxon>Rhodospirillales</taxon>
        <taxon>Azospirillaceae</taxon>
        <taxon>Skermanella</taxon>
    </lineage>
</organism>
<dbReference type="PROSITE" id="PS50110">
    <property type="entry name" value="RESPONSE_REGULATORY"/>
    <property type="match status" value="1"/>
</dbReference>
<dbReference type="InterPro" id="IPR013249">
    <property type="entry name" value="RNA_pol_sigma70_r4_t2"/>
</dbReference>
<dbReference type="OrthoDB" id="9786101at2"/>
<evidence type="ECO:0000313" key="5">
    <source>
        <dbReference type="Proteomes" id="UP000321523"/>
    </source>
</evidence>
<protein>
    <submittedName>
        <fullName evidence="4">Two-component response regulator</fullName>
    </submittedName>
</protein>
<dbReference type="InterPro" id="IPR011006">
    <property type="entry name" value="CheY-like_superfamily"/>
</dbReference>
<dbReference type="PANTHER" id="PTHR44591">
    <property type="entry name" value="STRESS RESPONSE REGULATOR PROTEIN 1"/>
    <property type="match status" value="1"/>
</dbReference>
<keyword evidence="1 2" id="KW-0597">Phosphoprotein</keyword>
<dbReference type="GO" id="GO:0006352">
    <property type="term" value="P:DNA-templated transcription initiation"/>
    <property type="evidence" value="ECO:0007669"/>
    <property type="project" value="InterPro"/>
</dbReference>
<dbReference type="Proteomes" id="UP000321523">
    <property type="component" value="Unassembled WGS sequence"/>
</dbReference>
<name>A0A512DRK8_9PROT</name>
<dbReference type="AlphaFoldDB" id="A0A512DRK8"/>
<dbReference type="InterPro" id="IPR050595">
    <property type="entry name" value="Bact_response_regulator"/>
</dbReference>
<dbReference type="SUPFAM" id="SSF52172">
    <property type="entry name" value="CheY-like"/>
    <property type="match status" value="1"/>
</dbReference>
<dbReference type="SMART" id="SM00448">
    <property type="entry name" value="REC"/>
    <property type="match status" value="1"/>
</dbReference>
<reference evidence="4 5" key="1">
    <citation type="submission" date="2019-07" db="EMBL/GenBank/DDBJ databases">
        <title>Whole genome shotgun sequence of Skermanella aerolata NBRC 106429.</title>
        <authorList>
            <person name="Hosoyama A."/>
            <person name="Uohara A."/>
            <person name="Ohji S."/>
            <person name="Ichikawa N."/>
        </authorList>
    </citation>
    <scope>NUCLEOTIDE SEQUENCE [LARGE SCALE GENOMIC DNA]</scope>
    <source>
        <strain evidence="4 5">NBRC 106429</strain>
    </source>
</reference>
<evidence type="ECO:0000259" key="3">
    <source>
        <dbReference type="PROSITE" id="PS50110"/>
    </source>
</evidence>
<gene>
    <name evidence="4" type="ORF">SAE02_32040</name>
</gene>
<feature type="domain" description="Response regulatory" evidence="3">
    <location>
        <begin position="147"/>
        <end position="260"/>
    </location>
</feature>
<dbReference type="GO" id="GO:0016987">
    <property type="term" value="F:sigma factor activity"/>
    <property type="evidence" value="ECO:0007669"/>
    <property type="project" value="InterPro"/>
</dbReference>
<sequence>MEAQARRLMAQLPYMRRYGRALTGSTTSGDDLVTRALEAALIEPERYNLEADDEPVTRRRLYTLLNGLFDAAKGANPGSAAVSGAPGHPIEAALSSLPELERRVFLLVSLEELSTPQAADVMGVPSDEAREALGRAQNAMREQLVANILIVEDDAIIAYDLTETVLGMGHMVCGTAATMEEALAAAAANQPSLALMDLRLAHGGSGITTAQALRETRALPIIFVTAFAEELKQRGLDYLGPVIKKPFTREQIERAITQAVFTPRPGDTPPTLAGRSAG</sequence>
<dbReference type="Gene3D" id="1.20.140.160">
    <property type="match status" value="1"/>
</dbReference>
<dbReference type="GO" id="GO:0003677">
    <property type="term" value="F:DNA binding"/>
    <property type="evidence" value="ECO:0007669"/>
    <property type="project" value="InterPro"/>
</dbReference>
<dbReference type="GO" id="GO:0000160">
    <property type="term" value="P:phosphorelay signal transduction system"/>
    <property type="evidence" value="ECO:0007669"/>
    <property type="project" value="InterPro"/>
</dbReference>
<dbReference type="Pfam" id="PF00072">
    <property type="entry name" value="Response_reg"/>
    <property type="match status" value="1"/>
</dbReference>
<keyword evidence="5" id="KW-1185">Reference proteome</keyword>
<dbReference type="EMBL" id="BJYZ01000013">
    <property type="protein sequence ID" value="GEO39056.1"/>
    <property type="molecule type" value="Genomic_DNA"/>
</dbReference>
<dbReference type="Gene3D" id="3.40.50.2300">
    <property type="match status" value="1"/>
</dbReference>
<dbReference type="InterPro" id="IPR001789">
    <property type="entry name" value="Sig_transdc_resp-reg_receiver"/>
</dbReference>
<evidence type="ECO:0000256" key="2">
    <source>
        <dbReference type="PROSITE-ProRule" id="PRU00169"/>
    </source>
</evidence>
<dbReference type="InterPro" id="IPR013324">
    <property type="entry name" value="RNA_pol_sigma_r3/r4-like"/>
</dbReference>
<dbReference type="PANTHER" id="PTHR44591:SF21">
    <property type="entry name" value="TWO-COMPONENT RESPONSE REGULATOR"/>
    <property type="match status" value="1"/>
</dbReference>
<feature type="modified residue" description="4-aspartylphosphate" evidence="2">
    <location>
        <position position="197"/>
    </location>
</feature>
<comment type="caution">
    <text evidence="4">The sequence shown here is derived from an EMBL/GenBank/DDBJ whole genome shotgun (WGS) entry which is preliminary data.</text>
</comment>
<evidence type="ECO:0000313" key="4">
    <source>
        <dbReference type="EMBL" id="GEO39056.1"/>
    </source>
</evidence>
<dbReference type="InterPro" id="IPR053866">
    <property type="entry name" value="PhyR_sigma2"/>
</dbReference>